<keyword evidence="5" id="KW-1185">Reference proteome</keyword>
<dbReference type="SUPFAM" id="SSF111369">
    <property type="entry name" value="HlyD-like secretion proteins"/>
    <property type="match status" value="1"/>
</dbReference>
<sequence>MEIPKDAPSLRKWTLLGGIGAVLVLAVVVVSLRSSFGAIFHEKNNALVFKTVVRGDFVEQVPAYGTLKSDVRRSVVSKVSGTVTQIIKLAGEPVKKDDVIVVLTNPQLNQEVRKAELSLKDAEAALQQTKAEIADNHLELQNTYVINQSDAKAQLAQLTAREKLAKLNIISKLELMQYQATYDKAVLAEKLAKKRLDAAASAEQAKLASAAIKAQSAQQALDNAKLNESYLAIRPGLNGRIQSLATNVELGTWIEQGTSLGIVADPDSLIAQLQVSTSDAAKVKAGDSALININGSQVSALVTRVAPNASNGQVQVDVRFDEPLPGGARSDMDVRGTITTYKMQDQLLVPRPPYYRDGDELAIYKQKPSGEWVLARVPVNRASRDFLSVSKGFAVGDKVVMNNPKDWQP</sequence>
<proteinExistence type="predicted"/>
<comment type="subcellular location">
    <subcellularLocation>
        <location evidence="1">Cell envelope</location>
    </subcellularLocation>
</comment>
<keyword evidence="2 3" id="KW-0175">Coiled coil</keyword>
<evidence type="ECO:0000256" key="3">
    <source>
        <dbReference type="SAM" id="Coils"/>
    </source>
</evidence>
<protein>
    <submittedName>
        <fullName evidence="4">Multidrug resistance efflux pump</fullName>
    </submittedName>
</protein>
<dbReference type="AlphaFoldDB" id="A0A3N1PVN8"/>
<organism evidence="4 5">
    <name type="scientific">Gallaecimonas pentaromativorans</name>
    <dbReference type="NCBI Taxonomy" id="584787"/>
    <lineage>
        <taxon>Bacteria</taxon>
        <taxon>Pseudomonadati</taxon>
        <taxon>Pseudomonadota</taxon>
        <taxon>Gammaproteobacteria</taxon>
        <taxon>Enterobacterales</taxon>
        <taxon>Gallaecimonadaceae</taxon>
        <taxon>Gallaecimonas</taxon>
    </lineage>
</organism>
<accession>A0A3N1PVN8</accession>
<dbReference type="Gene3D" id="2.40.50.100">
    <property type="match status" value="1"/>
</dbReference>
<dbReference type="PANTHER" id="PTHR32347:SF23">
    <property type="entry name" value="BLL5650 PROTEIN"/>
    <property type="match status" value="1"/>
</dbReference>
<dbReference type="InterPro" id="IPR050465">
    <property type="entry name" value="UPF0194_transport"/>
</dbReference>
<dbReference type="GO" id="GO:0030313">
    <property type="term" value="C:cell envelope"/>
    <property type="evidence" value="ECO:0007669"/>
    <property type="project" value="UniProtKB-SubCell"/>
</dbReference>
<comment type="caution">
    <text evidence="4">The sequence shown here is derived from an EMBL/GenBank/DDBJ whole genome shotgun (WGS) entry which is preliminary data.</text>
</comment>
<dbReference type="Proteomes" id="UP000268033">
    <property type="component" value="Unassembled WGS sequence"/>
</dbReference>
<dbReference type="RefSeq" id="WP_123420542.1">
    <property type="nucleotide sequence ID" value="NZ_RJUL01000001.1"/>
</dbReference>
<evidence type="ECO:0000313" key="4">
    <source>
        <dbReference type="EMBL" id="ROQ30820.1"/>
    </source>
</evidence>
<dbReference type="PANTHER" id="PTHR32347">
    <property type="entry name" value="EFFLUX SYSTEM COMPONENT YKNX-RELATED"/>
    <property type="match status" value="1"/>
</dbReference>
<evidence type="ECO:0000313" key="5">
    <source>
        <dbReference type="Proteomes" id="UP000268033"/>
    </source>
</evidence>
<dbReference type="Gene3D" id="2.40.30.170">
    <property type="match status" value="1"/>
</dbReference>
<feature type="coiled-coil region" evidence="3">
    <location>
        <begin position="105"/>
        <end position="139"/>
    </location>
</feature>
<gene>
    <name evidence="4" type="ORF">EDC28_101513</name>
</gene>
<name>A0A3N1PVN8_9GAMM</name>
<reference evidence="4 5" key="1">
    <citation type="submission" date="2018-11" db="EMBL/GenBank/DDBJ databases">
        <title>Genomic Encyclopedia of Type Strains, Phase IV (KMG-IV): sequencing the most valuable type-strain genomes for metagenomic binning, comparative biology and taxonomic classification.</title>
        <authorList>
            <person name="Goeker M."/>
        </authorList>
    </citation>
    <scope>NUCLEOTIDE SEQUENCE [LARGE SCALE GENOMIC DNA]</scope>
    <source>
        <strain evidence="4 5">DSM 21945</strain>
    </source>
</reference>
<evidence type="ECO:0000256" key="2">
    <source>
        <dbReference type="ARBA" id="ARBA00023054"/>
    </source>
</evidence>
<dbReference type="STRING" id="584787.GCA_001247655_03591"/>
<dbReference type="Gene3D" id="1.10.287.470">
    <property type="entry name" value="Helix hairpin bin"/>
    <property type="match status" value="1"/>
</dbReference>
<evidence type="ECO:0000256" key="1">
    <source>
        <dbReference type="ARBA" id="ARBA00004196"/>
    </source>
</evidence>
<dbReference type="EMBL" id="RJUL01000001">
    <property type="protein sequence ID" value="ROQ30820.1"/>
    <property type="molecule type" value="Genomic_DNA"/>
</dbReference>